<dbReference type="EMBL" id="JAPMOS010000127">
    <property type="protein sequence ID" value="KAJ4454946.1"/>
    <property type="molecule type" value="Genomic_DNA"/>
</dbReference>
<organism evidence="4 5">
    <name type="scientific">Paratrimastix pyriformis</name>
    <dbReference type="NCBI Taxonomy" id="342808"/>
    <lineage>
        <taxon>Eukaryota</taxon>
        <taxon>Metamonada</taxon>
        <taxon>Preaxostyla</taxon>
        <taxon>Paratrimastigidae</taxon>
        <taxon>Paratrimastix</taxon>
    </lineage>
</organism>
<accession>A0ABQ8U6G4</accession>
<dbReference type="Proteomes" id="UP001141327">
    <property type="component" value="Unassembled WGS sequence"/>
</dbReference>
<name>A0ABQ8U6G4_9EUKA</name>
<dbReference type="GO" id="GO:0004519">
    <property type="term" value="F:endonuclease activity"/>
    <property type="evidence" value="ECO:0007669"/>
    <property type="project" value="UniProtKB-KW"/>
</dbReference>
<comment type="caution">
    <text evidence="4">The sequence shown here is derived from an EMBL/GenBank/DDBJ whole genome shotgun (WGS) entry which is preliminary data.</text>
</comment>
<evidence type="ECO:0000259" key="3">
    <source>
        <dbReference type="Pfam" id="PF13359"/>
    </source>
</evidence>
<dbReference type="InterPro" id="IPR027806">
    <property type="entry name" value="HARBI1_dom"/>
</dbReference>
<comment type="cofactor">
    <cofactor evidence="1">
        <name>a divalent metal cation</name>
        <dbReference type="ChEBI" id="CHEBI:60240"/>
    </cofactor>
</comment>
<keyword evidence="4" id="KW-0378">Hydrolase</keyword>
<evidence type="ECO:0000313" key="5">
    <source>
        <dbReference type="Proteomes" id="UP001141327"/>
    </source>
</evidence>
<evidence type="ECO:0000256" key="1">
    <source>
        <dbReference type="ARBA" id="ARBA00001968"/>
    </source>
</evidence>
<evidence type="ECO:0000256" key="2">
    <source>
        <dbReference type="ARBA" id="ARBA00022723"/>
    </source>
</evidence>
<reference evidence="4" key="1">
    <citation type="journal article" date="2022" name="bioRxiv">
        <title>Genomics of Preaxostyla Flagellates Illuminates Evolutionary Transitions and the Path Towards Mitochondrial Loss.</title>
        <authorList>
            <person name="Novak L.V.F."/>
            <person name="Treitli S.C."/>
            <person name="Pyrih J."/>
            <person name="Halakuc P."/>
            <person name="Pipaliya S.V."/>
            <person name="Vacek V."/>
            <person name="Brzon O."/>
            <person name="Soukal P."/>
            <person name="Eme L."/>
            <person name="Dacks J.B."/>
            <person name="Karnkowska A."/>
            <person name="Elias M."/>
            <person name="Hampl V."/>
        </authorList>
    </citation>
    <scope>NUCLEOTIDE SEQUENCE</scope>
    <source>
        <strain evidence="4">RCP-MX</strain>
    </source>
</reference>
<gene>
    <name evidence="4" type="ORF">PAPYR_10241</name>
</gene>
<keyword evidence="4" id="KW-0255">Endonuclease</keyword>
<feature type="domain" description="DDE Tnp4" evidence="3">
    <location>
        <begin position="145"/>
        <end position="265"/>
    </location>
</feature>
<sequence length="330" mass="36672">MHCGFSKEKIFCKQARESPAFKYARIAFTKVLVPLSVSAGIFPFVGSFTGEEVSTHGPRCPSIFTCGRFYSFREKGVIWDGIFLLRWRNVRGSAGDKRGSFGIGFRKIIGAVPISRSHSQLALAQEHRFETVFPDPIFFGCTCALDGTECHIRRPVRDQAVWYSGKKGCHTIKYEGACTAKGELIFARGGIPGCIHDSVLTRLGGGLATMLEPGESAVADLGYIGIDWCVTPIKRRPREDLDHYDRLYNQRHGFGRAVIEHLFRRSVGAEKPAEAAFGSCDLQRNNPTGAPRWGAPAIRVKPAAPNGRSKITEIERHLRFVLLFLNLEEI</sequence>
<proteinExistence type="predicted"/>
<keyword evidence="5" id="KW-1185">Reference proteome</keyword>
<keyword evidence="2" id="KW-0479">Metal-binding</keyword>
<dbReference type="Pfam" id="PF13359">
    <property type="entry name" value="DDE_Tnp_4"/>
    <property type="match status" value="1"/>
</dbReference>
<keyword evidence="4" id="KW-0540">Nuclease</keyword>
<protein>
    <submittedName>
        <fullName evidence="4">DDE superfamily endonuclease</fullName>
    </submittedName>
</protein>
<evidence type="ECO:0000313" key="4">
    <source>
        <dbReference type="EMBL" id="KAJ4454946.1"/>
    </source>
</evidence>